<dbReference type="GO" id="GO:0080019">
    <property type="term" value="F:alcohol-forming very long-chain fatty acyl-CoA reductase activity"/>
    <property type="evidence" value="ECO:0007669"/>
    <property type="project" value="InterPro"/>
</dbReference>
<dbReference type="Proteomes" id="UP000053758">
    <property type="component" value="Unassembled WGS sequence"/>
</dbReference>
<dbReference type="PANTHER" id="PTHR11011">
    <property type="entry name" value="MALE STERILITY PROTEIN 2-RELATED"/>
    <property type="match status" value="1"/>
</dbReference>
<dbReference type="GO" id="GO:0035336">
    <property type="term" value="P:long-chain fatty-acyl-CoA metabolic process"/>
    <property type="evidence" value="ECO:0007669"/>
    <property type="project" value="TreeGrafter"/>
</dbReference>
<dbReference type="PANTHER" id="PTHR11011:SF45">
    <property type="entry name" value="FATTY ACYL-COA REDUCTASE CG8306-RELATED"/>
    <property type="match status" value="1"/>
</dbReference>
<dbReference type="Pfam" id="PF07993">
    <property type="entry name" value="NAD_binding_4"/>
    <property type="match status" value="1"/>
</dbReference>
<dbReference type="GO" id="GO:0005777">
    <property type="term" value="C:peroxisome"/>
    <property type="evidence" value="ECO:0007669"/>
    <property type="project" value="TreeGrafter"/>
</dbReference>
<dbReference type="GeneID" id="26306308"/>
<sequence length="484" mass="52670">MSSTRSPSPSGTERSTATDISSDATSIVEAVNDLHTDDDAIVRDQTIQDVLSGSRILITGAAGFVGAALLHRLLGDASFNVKQVVAIVRGKTEQDALKRLPKSVHHHTQPQSEGALPKLVVVNGDCARPNFGLDEAEFEKVRKTEIVIHCAGDTRFTLPISKAFESMADLAYFTARFSLLTWNVKTHIHVSTTFVGWYLKNGSLVSESLTPEGCGTQVDEQAEHVNTYFQAKTYAESCVNSLFTSQVGRKLHGKTCRIVRLATLGPAIDFPRIAWGAGHPSSPVCAALAAQCADPNIIFPNAGLDVIPVDIAVNQILAITASAHALQKLPTSHRLHPKNPAAPTSKHLAEVPCYHVACGRGDEARIPMTLLNDEKVKIEEPYIPTSNLLKVYDPFITKIVEFDVARTRTILGLPALAPDQQRTLSKSDLADLPLKQGSVKLDIVRAVQDKWGSAELQGWTGYLQQVRDEMESMGPRADWETFVD</sequence>
<protein>
    <recommendedName>
        <fullName evidence="1">Fatty acyl-CoA reductase</fullName>
        <ecNumber evidence="1">1.2.1.84</ecNumber>
    </recommendedName>
</protein>
<dbReference type="GO" id="GO:0102965">
    <property type="term" value="F:alcohol-forming long-chain fatty acyl-CoA reductase activity"/>
    <property type="evidence" value="ECO:0007669"/>
    <property type="project" value="UniProtKB-EC"/>
</dbReference>
<keyword evidence="1" id="KW-0560">Oxidoreductase</keyword>
<dbReference type="InterPro" id="IPR013120">
    <property type="entry name" value="FAR_NAD-bd"/>
</dbReference>
<keyword evidence="1" id="KW-0444">Lipid biosynthesis</keyword>
<proteinExistence type="inferred from homology"/>
<dbReference type="SUPFAM" id="SSF51735">
    <property type="entry name" value="NAD(P)-binding Rossmann-fold domains"/>
    <property type="match status" value="1"/>
</dbReference>
<name>A0A081CKI6_PSEA2</name>
<evidence type="ECO:0000256" key="1">
    <source>
        <dbReference type="RuleBase" id="RU363097"/>
    </source>
</evidence>
<comment type="similarity">
    <text evidence="1">Belongs to the fatty acyl-CoA reductase family.</text>
</comment>
<reference evidence="3" key="1">
    <citation type="journal article" date="2014" name="Genome Announc.">
        <title>Draft Genome Sequence of the Yeast Pseudozyma antarctica Type Strain JCM10317, a Producer of the Glycolipid Biosurfactants, Mannosylerythritol Lipids.</title>
        <authorList>
            <person name="Saika A."/>
            <person name="Koike H."/>
            <person name="Hori T."/>
            <person name="Fukuoka T."/>
            <person name="Sato S."/>
            <person name="Habe H."/>
            <person name="Kitamoto D."/>
            <person name="Morita T."/>
        </authorList>
    </citation>
    <scope>NUCLEOTIDE SEQUENCE [LARGE SCALE GENOMIC DNA]</scope>
    <source>
        <strain evidence="3">JCM 10317</strain>
    </source>
</reference>
<accession>A0A081CKI6</accession>
<organism evidence="2 3">
    <name type="scientific">Pseudozyma antarctica</name>
    <name type="common">Yeast</name>
    <name type="synonym">Candida antarctica</name>
    <dbReference type="NCBI Taxonomy" id="84753"/>
    <lineage>
        <taxon>Eukaryota</taxon>
        <taxon>Fungi</taxon>
        <taxon>Dikarya</taxon>
        <taxon>Basidiomycota</taxon>
        <taxon>Ustilaginomycotina</taxon>
        <taxon>Ustilaginomycetes</taxon>
        <taxon>Ustilaginales</taxon>
        <taxon>Ustilaginaceae</taxon>
        <taxon>Moesziomyces</taxon>
    </lineage>
</organism>
<evidence type="ECO:0000313" key="2">
    <source>
        <dbReference type="EMBL" id="GAK67182.1"/>
    </source>
</evidence>
<dbReference type="OrthoDB" id="429813at2759"/>
<dbReference type="EC" id="1.2.1.84" evidence="1"/>
<evidence type="ECO:0000313" key="3">
    <source>
        <dbReference type="Proteomes" id="UP000053758"/>
    </source>
</evidence>
<dbReference type="HOGENOM" id="CLU_597332_0_0_1"/>
<gene>
    <name evidence="2" type="ORF">PAN0_017d5408</name>
</gene>
<keyword evidence="1" id="KW-0521">NADP</keyword>
<keyword evidence="1" id="KW-0443">Lipid metabolism</keyword>
<keyword evidence="3" id="KW-1185">Reference proteome</keyword>
<dbReference type="EMBL" id="DF830084">
    <property type="protein sequence ID" value="GAK67182.1"/>
    <property type="molecule type" value="Genomic_DNA"/>
</dbReference>
<comment type="function">
    <text evidence="1">Catalyzes the reduction of fatty acyl-CoA to fatty alcohols.</text>
</comment>
<dbReference type="Gene3D" id="3.40.50.720">
    <property type="entry name" value="NAD(P)-binding Rossmann-like Domain"/>
    <property type="match status" value="1"/>
</dbReference>
<dbReference type="RefSeq" id="XP_014654469.1">
    <property type="nucleotide sequence ID" value="XM_014798983.1"/>
</dbReference>
<dbReference type="InterPro" id="IPR026055">
    <property type="entry name" value="FAR"/>
</dbReference>
<dbReference type="InterPro" id="IPR036291">
    <property type="entry name" value="NAD(P)-bd_dom_sf"/>
</dbReference>
<comment type="catalytic activity">
    <reaction evidence="1">
        <text>a long-chain fatty acyl-CoA + 2 NADPH + 2 H(+) = a long-chain primary fatty alcohol + 2 NADP(+) + CoA</text>
        <dbReference type="Rhea" id="RHEA:52716"/>
        <dbReference type="ChEBI" id="CHEBI:15378"/>
        <dbReference type="ChEBI" id="CHEBI:57287"/>
        <dbReference type="ChEBI" id="CHEBI:57783"/>
        <dbReference type="ChEBI" id="CHEBI:58349"/>
        <dbReference type="ChEBI" id="CHEBI:77396"/>
        <dbReference type="ChEBI" id="CHEBI:83139"/>
        <dbReference type="EC" id="1.2.1.84"/>
    </reaction>
</comment>
<dbReference type="AlphaFoldDB" id="A0A081CKI6"/>